<dbReference type="PROSITE" id="PS51720">
    <property type="entry name" value="G_AIG1"/>
    <property type="match status" value="1"/>
</dbReference>
<dbReference type="InterPro" id="IPR006703">
    <property type="entry name" value="G_AIG1"/>
</dbReference>
<dbReference type="Proteomes" id="UP001558613">
    <property type="component" value="Unassembled WGS sequence"/>
</dbReference>
<evidence type="ECO:0000259" key="5">
    <source>
        <dbReference type="PROSITE" id="PS51720"/>
    </source>
</evidence>
<name>A0ABR3LIS4_9TELE</name>
<organism evidence="6 7">
    <name type="scientific">Cirrhinus molitorella</name>
    <name type="common">mud carp</name>
    <dbReference type="NCBI Taxonomy" id="172907"/>
    <lineage>
        <taxon>Eukaryota</taxon>
        <taxon>Metazoa</taxon>
        <taxon>Chordata</taxon>
        <taxon>Craniata</taxon>
        <taxon>Vertebrata</taxon>
        <taxon>Euteleostomi</taxon>
        <taxon>Actinopterygii</taxon>
        <taxon>Neopterygii</taxon>
        <taxon>Teleostei</taxon>
        <taxon>Ostariophysi</taxon>
        <taxon>Cypriniformes</taxon>
        <taxon>Cyprinidae</taxon>
        <taxon>Labeoninae</taxon>
        <taxon>Labeonini</taxon>
        <taxon>Cirrhinus</taxon>
    </lineage>
</organism>
<dbReference type="Pfam" id="PF04548">
    <property type="entry name" value="AIG1"/>
    <property type="match status" value="4"/>
</dbReference>
<proteinExistence type="inferred from homology"/>
<feature type="compositionally biased region" description="Basic and acidic residues" evidence="4">
    <location>
        <begin position="222"/>
        <end position="237"/>
    </location>
</feature>
<dbReference type="EMBL" id="JAYMGO010000022">
    <property type="protein sequence ID" value="KAL1251936.1"/>
    <property type="molecule type" value="Genomic_DNA"/>
</dbReference>
<dbReference type="CDD" id="cd01852">
    <property type="entry name" value="AIG1"/>
    <property type="match status" value="1"/>
</dbReference>
<accession>A0ABR3LIS4</accession>
<protein>
    <recommendedName>
        <fullName evidence="5">AIG1-type G domain-containing protein</fullName>
    </recommendedName>
</protein>
<keyword evidence="7" id="KW-1185">Reference proteome</keyword>
<dbReference type="PANTHER" id="PTHR10903">
    <property type="entry name" value="GTPASE, IMAP FAMILY MEMBER-RELATED"/>
    <property type="match status" value="1"/>
</dbReference>
<evidence type="ECO:0000256" key="4">
    <source>
        <dbReference type="SAM" id="MobiDB-lite"/>
    </source>
</evidence>
<comment type="caution">
    <text evidence="6">The sequence shown here is derived from an EMBL/GenBank/DDBJ whole genome shotgun (WGS) entry which is preliminary data.</text>
</comment>
<feature type="domain" description="AIG1-type G" evidence="5">
    <location>
        <begin position="678"/>
        <end position="878"/>
    </location>
</feature>
<comment type="similarity">
    <text evidence="1">Belongs to the TRAFAC class TrmE-Era-EngA-EngB-Septin-like GTPase superfamily. AIG1/Toc34/Toc159-like paraseptin GTPase family. IAN subfamily.</text>
</comment>
<keyword evidence="2" id="KW-0547">Nucleotide-binding</keyword>
<feature type="region of interest" description="Disordered" evidence="4">
    <location>
        <begin position="1001"/>
        <end position="1092"/>
    </location>
</feature>
<feature type="region of interest" description="Disordered" evidence="4">
    <location>
        <begin position="907"/>
        <end position="988"/>
    </location>
</feature>
<reference evidence="6 7" key="1">
    <citation type="submission" date="2023-09" db="EMBL/GenBank/DDBJ databases">
        <authorList>
            <person name="Wang M."/>
        </authorList>
    </citation>
    <scope>NUCLEOTIDE SEQUENCE [LARGE SCALE GENOMIC DNA]</scope>
    <source>
        <strain evidence="6">GT-2023</strain>
        <tissue evidence="6">Liver</tissue>
    </source>
</reference>
<keyword evidence="3" id="KW-0342">GTP-binding</keyword>
<gene>
    <name evidence="6" type="ORF">QQF64_019732</name>
</gene>
<evidence type="ECO:0000256" key="2">
    <source>
        <dbReference type="ARBA" id="ARBA00022741"/>
    </source>
</evidence>
<evidence type="ECO:0000256" key="3">
    <source>
        <dbReference type="ARBA" id="ARBA00023134"/>
    </source>
</evidence>
<sequence length="1092" mass="128256">MTVRLFEEQTGIMSDLRIVLIGKYGSENRRVGNTILGTTVFHREAASYSQQHSVRIRGKVEDRNITVINTHLLQPNLSRSQIIGEVSKCFSQSAPVHHVFILILQYRNFTEDDRQRVKFVLNRFSEQAMKHTIVVTTDEEINGFMSPAFDITDNAICDLIKECGGGCLQFDKGNPGWRSQLFRRTEETLKEESEEFPICNFYEDEGRTSEDEDQSRSGGSVRGDDEEKKHSHLKESTKTTSDGEVTMTWKPKLNIVLCGINPTLKISVSKMLRGATSKSQKVKSKVCQKREGTIHGRQISVLELPALTRLSEEEVIRETLRCVSRCETGVHVFIIIIPVSPLTVENRAEMEKIKGIFCSQEHFIVLFVNKLTVDQSVADFVEYTKSQSLYGSWCSVMGLKDQRTSQQISDLFDRIESMKSEPYSLQMYMRAPEKRVRHELEKKLRVKDSEIKELQKKIKTLDPEGVKLNLVVCGSNRELKSFISELIVNQSERRSELSSEFVRRDVELHGRLISLVELPALFNTQLSEEEVMRQTHRCVSLCHPGVHVFIIIIPDAPLNDEDRAEIKEIKRIFSPRINKHIMILIKQNSEHQTAELNEETQSVIERFGGRHQFIGPNTQMSVLMEKLEQMVEENSGDCFSTETLLEAQMEKQQKFEEIDRRIHTVKTQVQSQGSKEREDELRIVLLGKTGIGKSASGNTILGRNTFISDISQKSVTKVCQKESAEINGRHITVIDTPGLFDTELSNEEIQREISNCIHMFLPGPHVFLLLIPVGRFTQEEQTSVKIIQETFGENSLKYTIVLFTRGDFLQNKSIEEFLGEPGSALKNLIDECGNRFHVFNNKETEDRTQVTDLLQKIDNMVKANGGSYYSCKMFREMEREIKERKNKIQTEEVEQLKKEKEELIKKHTEEKQRIKMKMEEDHDKEKKRREEQYKRDIKEQESKLREEMKREREEWEKQRREAEEDKWRKKEQAMRDEYNKRLKQEEERRLRETEILQLKYKEEKGKNKKMMEKQRQNREKERMRREEEFRRKEEQYKMNLKYREEQESKIRKERKREQEEWEKLKQQEKQRREEEEKWRKIENSMCDELSDT</sequence>
<feature type="region of interest" description="Disordered" evidence="4">
    <location>
        <begin position="206"/>
        <end position="243"/>
    </location>
</feature>
<dbReference type="InterPro" id="IPR027417">
    <property type="entry name" value="P-loop_NTPase"/>
</dbReference>
<feature type="compositionally biased region" description="Basic and acidic residues" evidence="4">
    <location>
        <begin position="1001"/>
        <end position="1082"/>
    </location>
</feature>
<dbReference type="PANTHER" id="PTHR10903:SF170">
    <property type="entry name" value="GTPASE IMAP FAMILY MEMBER 7"/>
    <property type="match status" value="1"/>
</dbReference>
<evidence type="ECO:0000313" key="7">
    <source>
        <dbReference type="Proteomes" id="UP001558613"/>
    </source>
</evidence>
<dbReference type="InterPro" id="IPR045058">
    <property type="entry name" value="GIMA/IAN/Toc"/>
</dbReference>
<evidence type="ECO:0000256" key="1">
    <source>
        <dbReference type="ARBA" id="ARBA00008535"/>
    </source>
</evidence>
<dbReference type="Gene3D" id="3.40.50.300">
    <property type="entry name" value="P-loop containing nucleotide triphosphate hydrolases"/>
    <property type="match status" value="4"/>
</dbReference>
<dbReference type="SUPFAM" id="SSF52540">
    <property type="entry name" value="P-loop containing nucleoside triphosphate hydrolases"/>
    <property type="match status" value="2"/>
</dbReference>
<evidence type="ECO:0000313" key="6">
    <source>
        <dbReference type="EMBL" id="KAL1251936.1"/>
    </source>
</evidence>